<evidence type="ECO:0000313" key="1">
    <source>
        <dbReference type="EMBL" id="KAG8505362.1"/>
    </source>
</evidence>
<keyword evidence="2" id="KW-1185">Reference proteome</keyword>
<proteinExistence type="predicted"/>
<sequence length="181" mass="19559">PRILALDKISSPKGTSPALLNGHTTSGFSGNGQFSLSSWKCFLPITSSPRPWAVNSYLTVTQTKQEKWKLLTPTEKKDANKGMSPLRSHLFFKQGLTVTTVMENKKALLVATAYDGDQLHSAGCLLAYSGVYLEDKGTLAKLAEVINTNYGNRCVAICHYWGGNVLGQIHGSNLQASKGEG</sequence>
<feature type="non-terminal residue" evidence="1">
    <location>
        <position position="181"/>
    </location>
</feature>
<dbReference type="EMBL" id="JAGFMF010012266">
    <property type="protein sequence ID" value="KAG8505362.1"/>
    <property type="molecule type" value="Genomic_DNA"/>
</dbReference>
<dbReference type="Proteomes" id="UP000700334">
    <property type="component" value="Unassembled WGS sequence"/>
</dbReference>
<gene>
    <name evidence="1" type="ORF">J0S82_001166</name>
</gene>
<protein>
    <submittedName>
        <fullName evidence="1">Uncharacterized protein</fullName>
    </submittedName>
</protein>
<name>A0A8J5ZSM4_GALPY</name>
<reference evidence="1" key="1">
    <citation type="journal article" date="2021" name="Evol. Appl.">
        <title>The genome of the Pyrenean desman and the effects of bottlenecks and inbreeding on the genomic landscape of an endangered species.</title>
        <authorList>
            <person name="Escoda L."/>
            <person name="Castresana J."/>
        </authorList>
    </citation>
    <scope>NUCLEOTIDE SEQUENCE</scope>
    <source>
        <strain evidence="1">IBE-C5619</strain>
    </source>
</reference>
<dbReference type="AlphaFoldDB" id="A0A8J5ZSM4"/>
<comment type="caution">
    <text evidence="1">The sequence shown here is derived from an EMBL/GenBank/DDBJ whole genome shotgun (WGS) entry which is preliminary data.</text>
</comment>
<evidence type="ECO:0000313" key="2">
    <source>
        <dbReference type="Proteomes" id="UP000700334"/>
    </source>
</evidence>
<accession>A0A8J5ZSM4</accession>
<organism evidence="1 2">
    <name type="scientific">Galemys pyrenaicus</name>
    <name type="common">Iberian desman</name>
    <name type="synonym">Pyrenean desman</name>
    <dbReference type="NCBI Taxonomy" id="202257"/>
    <lineage>
        <taxon>Eukaryota</taxon>
        <taxon>Metazoa</taxon>
        <taxon>Chordata</taxon>
        <taxon>Craniata</taxon>
        <taxon>Vertebrata</taxon>
        <taxon>Euteleostomi</taxon>
        <taxon>Mammalia</taxon>
        <taxon>Eutheria</taxon>
        <taxon>Laurasiatheria</taxon>
        <taxon>Eulipotyphla</taxon>
        <taxon>Talpidae</taxon>
        <taxon>Galemys</taxon>
    </lineage>
</organism>